<evidence type="ECO:0000313" key="5">
    <source>
        <dbReference type="EMBL" id="RDS76814.1"/>
    </source>
</evidence>
<accession>A0A395LMU4</accession>
<dbReference type="RefSeq" id="WP_115491036.1">
    <property type="nucleotide sequence ID" value="NZ_JACHWW010000001.1"/>
</dbReference>
<dbReference type="GO" id="GO:0016301">
    <property type="term" value="F:kinase activity"/>
    <property type="evidence" value="ECO:0007669"/>
    <property type="project" value="UniProtKB-KW"/>
</dbReference>
<evidence type="ECO:0000313" key="6">
    <source>
        <dbReference type="Proteomes" id="UP000254101"/>
    </source>
</evidence>
<dbReference type="SUPFAM" id="SSF53613">
    <property type="entry name" value="Ribokinase-like"/>
    <property type="match status" value="1"/>
</dbReference>
<dbReference type="CDD" id="cd01168">
    <property type="entry name" value="adenosine_kinase"/>
    <property type="match status" value="1"/>
</dbReference>
<dbReference type="EMBL" id="QRBB01000001">
    <property type="protein sequence ID" value="RDS76814.1"/>
    <property type="molecule type" value="Genomic_DNA"/>
</dbReference>
<sequence>MADPKYDVIAIGNAIVDVIAPVTHQFLKDEDLPAGSMRLIDAERSVDLYAKMGATKEISGGAAANTLTGATMLGLKTAFIGQVADDQLGEIYRHDLTSVGVSFETPARAYGDSEDEPPTGRCLVLVDPDGERTMNTSLGASQFLPAAAIDDDLIASTKVLFLEGYLWDPEEPRAAMRRAIEVARKAGVKIAFATCADFCVHMHGKDFRKLIDDGLIDILFVNEEEAGILEGTDPDAAFESLAKDVPVVVMTRGADGAIAARGDERAKVAPEPVDKVQDLTGAGDLFAAGFLSGYCRDASLEESLVRGAVAAGEVISHWGARPEADLKALVAKRLEA</sequence>
<dbReference type="InterPro" id="IPR029056">
    <property type="entry name" value="Ribokinase-like"/>
</dbReference>
<dbReference type="OrthoDB" id="9813569at2"/>
<keyword evidence="6" id="KW-1185">Reference proteome</keyword>
<organism evidence="5 6">
    <name type="scientific">Alteriqipengyuania lutimaris</name>
    <dbReference type="NCBI Taxonomy" id="1538146"/>
    <lineage>
        <taxon>Bacteria</taxon>
        <taxon>Pseudomonadati</taxon>
        <taxon>Pseudomonadota</taxon>
        <taxon>Alphaproteobacteria</taxon>
        <taxon>Sphingomonadales</taxon>
        <taxon>Erythrobacteraceae</taxon>
        <taxon>Alteriqipengyuania</taxon>
    </lineage>
</organism>
<name>A0A395LMU4_9SPHN</name>
<dbReference type="PANTHER" id="PTHR43320:SF3">
    <property type="entry name" value="CARBOHYDRATE KINASE PFKB DOMAIN-CONTAINING PROTEIN"/>
    <property type="match status" value="1"/>
</dbReference>
<comment type="caution">
    <text evidence="5">The sequence shown here is derived from an EMBL/GenBank/DDBJ whole genome shotgun (WGS) entry which is preliminary data.</text>
</comment>
<evidence type="ECO:0000256" key="3">
    <source>
        <dbReference type="ARBA" id="ARBA00022777"/>
    </source>
</evidence>
<proteinExistence type="inferred from homology"/>
<keyword evidence="3 5" id="KW-0418">Kinase</keyword>
<dbReference type="InterPro" id="IPR052700">
    <property type="entry name" value="Carb_kinase_PfkB-like"/>
</dbReference>
<dbReference type="InterPro" id="IPR011611">
    <property type="entry name" value="PfkB_dom"/>
</dbReference>
<gene>
    <name evidence="5" type="ORF">DL238_03775</name>
</gene>
<comment type="similarity">
    <text evidence="1">Belongs to the carbohydrate kinase PfkB family.</text>
</comment>
<keyword evidence="2" id="KW-0808">Transferase</keyword>
<evidence type="ECO:0000256" key="2">
    <source>
        <dbReference type="ARBA" id="ARBA00022679"/>
    </source>
</evidence>
<dbReference type="Pfam" id="PF00294">
    <property type="entry name" value="PfkB"/>
    <property type="match status" value="1"/>
</dbReference>
<dbReference type="PANTHER" id="PTHR43320">
    <property type="entry name" value="SUGAR KINASE"/>
    <property type="match status" value="1"/>
</dbReference>
<dbReference type="Gene3D" id="3.40.1190.20">
    <property type="match status" value="1"/>
</dbReference>
<dbReference type="AlphaFoldDB" id="A0A395LMU4"/>
<protein>
    <submittedName>
        <fullName evidence="5">Adenosine kinase</fullName>
    </submittedName>
</protein>
<evidence type="ECO:0000259" key="4">
    <source>
        <dbReference type="Pfam" id="PF00294"/>
    </source>
</evidence>
<reference evidence="5 6" key="1">
    <citation type="submission" date="2018-07" db="EMBL/GenBank/DDBJ databases">
        <title>Erythrobacter nanhaiensis sp. nov., a novel member of the genus Erythrobacter isolated from the South China Sea.</title>
        <authorList>
            <person name="Chen X."/>
            <person name="Liu J."/>
        </authorList>
    </citation>
    <scope>NUCLEOTIDE SEQUENCE [LARGE SCALE GENOMIC DNA]</scope>
    <source>
        <strain evidence="5 6">S-5</strain>
    </source>
</reference>
<evidence type="ECO:0000256" key="1">
    <source>
        <dbReference type="ARBA" id="ARBA00010688"/>
    </source>
</evidence>
<dbReference type="Proteomes" id="UP000254101">
    <property type="component" value="Unassembled WGS sequence"/>
</dbReference>
<feature type="domain" description="Carbohydrate kinase PfkB" evidence="4">
    <location>
        <begin position="47"/>
        <end position="321"/>
    </location>
</feature>